<evidence type="ECO:0000256" key="1">
    <source>
        <dbReference type="ARBA" id="ARBA00023015"/>
    </source>
</evidence>
<evidence type="ECO:0000313" key="5">
    <source>
        <dbReference type="EMBL" id="TDR95028.1"/>
    </source>
</evidence>
<dbReference type="AlphaFoldDB" id="A0A4R7C9A3"/>
<dbReference type="InterPro" id="IPR009057">
    <property type="entry name" value="Homeodomain-like_sf"/>
</dbReference>
<sequence>MQALEGFGLREGARIEQPDPGLTILCLDSRIDADRTFNPEGPNTFSLSICLEGQGTMSIEGASQFAFSAGSAVLFTSENYMRGSNSLAGGCRLRMVDLRFEPDFLSQLGGSGLARFGGDILSRHSRPDQNVHLLGFSAQPSLMEAARAIFCCHLADGLARELFLKAKAVEALSLTVDALDAAQPKSVSVRADVARKIKAAQAIIEARFDDDWTIARLAREVGLNERQLKDGFRHLFGRTVHGYLHGVRMDTAAALLRAGHSVTETALATGFSSLSHFSRAFKIAKGTSPRNHLRDPATDAPVSALVPSGVFDEPKRYGPRSPPQRLSG</sequence>
<evidence type="ECO:0000256" key="2">
    <source>
        <dbReference type="ARBA" id="ARBA00023163"/>
    </source>
</evidence>
<dbReference type="GO" id="GO:0003700">
    <property type="term" value="F:DNA-binding transcription factor activity"/>
    <property type="evidence" value="ECO:0007669"/>
    <property type="project" value="InterPro"/>
</dbReference>
<dbReference type="SMART" id="SM00342">
    <property type="entry name" value="HTH_ARAC"/>
    <property type="match status" value="1"/>
</dbReference>
<dbReference type="InterPro" id="IPR018060">
    <property type="entry name" value="HTH_AraC"/>
</dbReference>
<proteinExistence type="predicted"/>
<comment type="caution">
    <text evidence="5">The sequence shown here is derived from an EMBL/GenBank/DDBJ whole genome shotgun (WGS) entry which is preliminary data.</text>
</comment>
<dbReference type="EMBL" id="SNZR01000011">
    <property type="protein sequence ID" value="TDR95028.1"/>
    <property type="molecule type" value="Genomic_DNA"/>
</dbReference>
<dbReference type="InterPro" id="IPR053142">
    <property type="entry name" value="PchR_regulatory_protein"/>
</dbReference>
<keyword evidence="5" id="KW-0238">DNA-binding</keyword>
<dbReference type="GO" id="GO:0043565">
    <property type="term" value="F:sequence-specific DNA binding"/>
    <property type="evidence" value="ECO:0007669"/>
    <property type="project" value="InterPro"/>
</dbReference>
<organism evidence="5 6">
    <name type="scientific">Enterovirga rhinocerotis</name>
    <dbReference type="NCBI Taxonomy" id="1339210"/>
    <lineage>
        <taxon>Bacteria</taxon>
        <taxon>Pseudomonadati</taxon>
        <taxon>Pseudomonadota</taxon>
        <taxon>Alphaproteobacteria</taxon>
        <taxon>Hyphomicrobiales</taxon>
        <taxon>Methylobacteriaceae</taxon>
        <taxon>Enterovirga</taxon>
    </lineage>
</organism>
<dbReference type="Gene3D" id="1.10.10.60">
    <property type="entry name" value="Homeodomain-like"/>
    <property type="match status" value="1"/>
</dbReference>
<dbReference type="Proteomes" id="UP000295122">
    <property type="component" value="Unassembled WGS sequence"/>
</dbReference>
<feature type="domain" description="HTH araC/xylS-type" evidence="4">
    <location>
        <begin position="198"/>
        <end position="295"/>
    </location>
</feature>
<evidence type="ECO:0000256" key="3">
    <source>
        <dbReference type="SAM" id="MobiDB-lite"/>
    </source>
</evidence>
<reference evidence="5 6" key="1">
    <citation type="submission" date="2019-03" db="EMBL/GenBank/DDBJ databases">
        <title>Genomic Encyclopedia of Type Strains, Phase IV (KMG-IV): sequencing the most valuable type-strain genomes for metagenomic binning, comparative biology and taxonomic classification.</title>
        <authorList>
            <person name="Goeker M."/>
        </authorList>
    </citation>
    <scope>NUCLEOTIDE SEQUENCE [LARGE SCALE GENOMIC DNA]</scope>
    <source>
        <strain evidence="5 6">DSM 25903</strain>
    </source>
</reference>
<name>A0A4R7C9A3_9HYPH</name>
<dbReference type="PANTHER" id="PTHR47893:SF1">
    <property type="entry name" value="REGULATORY PROTEIN PCHR"/>
    <property type="match status" value="1"/>
</dbReference>
<evidence type="ECO:0000259" key="4">
    <source>
        <dbReference type="PROSITE" id="PS01124"/>
    </source>
</evidence>
<keyword evidence="2" id="KW-0804">Transcription</keyword>
<evidence type="ECO:0000313" key="6">
    <source>
        <dbReference type="Proteomes" id="UP000295122"/>
    </source>
</evidence>
<feature type="region of interest" description="Disordered" evidence="3">
    <location>
        <begin position="288"/>
        <end position="328"/>
    </location>
</feature>
<protein>
    <submittedName>
        <fullName evidence="5">AraC-like DNA-binding protein</fullName>
    </submittedName>
</protein>
<keyword evidence="1" id="KW-0805">Transcription regulation</keyword>
<dbReference type="PANTHER" id="PTHR47893">
    <property type="entry name" value="REGULATORY PROTEIN PCHR"/>
    <property type="match status" value="1"/>
</dbReference>
<dbReference type="PROSITE" id="PS01124">
    <property type="entry name" value="HTH_ARAC_FAMILY_2"/>
    <property type="match status" value="1"/>
</dbReference>
<gene>
    <name evidence="5" type="ORF">EV668_2320</name>
</gene>
<keyword evidence="6" id="KW-1185">Reference proteome</keyword>
<dbReference type="SUPFAM" id="SSF46689">
    <property type="entry name" value="Homeodomain-like"/>
    <property type="match status" value="2"/>
</dbReference>
<dbReference type="Pfam" id="PF12833">
    <property type="entry name" value="HTH_18"/>
    <property type="match status" value="1"/>
</dbReference>
<accession>A0A4R7C9A3</accession>